<sequence length="330" mass="39786">MAQLVLNDFNTENGLITNAEVVNMINTINRHLHTNLDIYEGRGCIRANISVLRDYLNESDYINNEGRNAPRIEMRKINQYINRKLREQQERLEQEQQEQQERLEQDNNYFANFNKEQFKEGDKLDKLNEQINTKQNKAKEIANKIQIAKNALKEAIDLINQKDHPILDEKHKKLIIPDSPLNQDIKKEEYYEPENEELYEYLEKHIHNFDSKSEEYLIINYPFDLDRAIATLKTYDYKNDFVKERIDNKEPIITYYFNNIKSLNNIYESLYKVYKEEIKPFKIHFQLSGVFESSIFDFSKYEERYEYEARYIRWKNYKSSIPILVNNEQS</sequence>
<dbReference type="Proteomes" id="UP001470230">
    <property type="component" value="Unassembled WGS sequence"/>
</dbReference>
<proteinExistence type="predicted"/>
<reference evidence="2 3" key="1">
    <citation type="submission" date="2024-04" db="EMBL/GenBank/DDBJ databases">
        <title>Tritrichomonas musculus Genome.</title>
        <authorList>
            <person name="Alves-Ferreira E."/>
            <person name="Grigg M."/>
            <person name="Lorenzi H."/>
            <person name="Galac M."/>
        </authorList>
    </citation>
    <scope>NUCLEOTIDE SEQUENCE [LARGE SCALE GENOMIC DNA]</scope>
    <source>
        <strain evidence="2 3">EAF2021</strain>
    </source>
</reference>
<keyword evidence="1" id="KW-0175">Coiled coil</keyword>
<evidence type="ECO:0000256" key="1">
    <source>
        <dbReference type="SAM" id="Coils"/>
    </source>
</evidence>
<organism evidence="2 3">
    <name type="scientific">Tritrichomonas musculus</name>
    <dbReference type="NCBI Taxonomy" id="1915356"/>
    <lineage>
        <taxon>Eukaryota</taxon>
        <taxon>Metamonada</taxon>
        <taxon>Parabasalia</taxon>
        <taxon>Tritrichomonadida</taxon>
        <taxon>Tritrichomonadidae</taxon>
        <taxon>Tritrichomonas</taxon>
    </lineage>
</organism>
<evidence type="ECO:0000313" key="2">
    <source>
        <dbReference type="EMBL" id="KAK8881097.1"/>
    </source>
</evidence>
<accession>A0ABR2JQV0</accession>
<name>A0ABR2JQV0_9EUKA</name>
<dbReference type="EMBL" id="JAPFFF010000010">
    <property type="protein sequence ID" value="KAK8881097.1"/>
    <property type="molecule type" value="Genomic_DNA"/>
</dbReference>
<gene>
    <name evidence="2" type="ORF">M9Y10_003825</name>
</gene>
<protein>
    <submittedName>
        <fullName evidence="2">Uncharacterized protein</fullName>
    </submittedName>
</protein>
<evidence type="ECO:0000313" key="3">
    <source>
        <dbReference type="Proteomes" id="UP001470230"/>
    </source>
</evidence>
<keyword evidence="3" id="KW-1185">Reference proteome</keyword>
<comment type="caution">
    <text evidence="2">The sequence shown here is derived from an EMBL/GenBank/DDBJ whole genome shotgun (WGS) entry which is preliminary data.</text>
</comment>
<feature type="coiled-coil region" evidence="1">
    <location>
        <begin position="77"/>
        <end position="158"/>
    </location>
</feature>